<organism evidence="1 2">
    <name type="scientific">Punica granatum</name>
    <name type="common">Pomegranate</name>
    <dbReference type="NCBI Taxonomy" id="22663"/>
    <lineage>
        <taxon>Eukaryota</taxon>
        <taxon>Viridiplantae</taxon>
        <taxon>Streptophyta</taxon>
        <taxon>Embryophyta</taxon>
        <taxon>Tracheophyta</taxon>
        <taxon>Spermatophyta</taxon>
        <taxon>Magnoliopsida</taxon>
        <taxon>eudicotyledons</taxon>
        <taxon>Gunneridae</taxon>
        <taxon>Pentapetalae</taxon>
        <taxon>rosids</taxon>
        <taxon>malvids</taxon>
        <taxon>Myrtales</taxon>
        <taxon>Lythraceae</taxon>
        <taxon>Punica</taxon>
    </lineage>
</organism>
<comment type="caution">
    <text evidence="1">The sequence shown here is derived from an EMBL/GenBank/DDBJ whole genome shotgun (WGS) entry which is preliminary data.</text>
</comment>
<name>A0A2I0JNZ3_PUNGR</name>
<evidence type="ECO:0000313" key="1">
    <source>
        <dbReference type="EMBL" id="PKI58017.1"/>
    </source>
</evidence>
<proteinExistence type="predicted"/>
<sequence length="154" mass="17095">MCDLAVSEGHELPLGIVICNHDWRVAIATPPCRRETAIRGEPRPTFVVRFTSHSRDRLAGAASGLWIEGSRPTQRESWSCASIGALPSQDRCSPIDLPHTLFSRIIPLLGSSTTKLVSQLGHGNRRRRPRCRGWNGCDRRPWPLRPARIAGRSG</sequence>
<evidence type="ECO:0000313" key="2">
    <source>
        <dbReference type="Proteomes" id="UP000233551"/>
    </source>
</evidence>
<protein>
    <submittedName>
        <fullName evidence="1">Uncharacterized protein</fullName>
    </submittedName>
</protein>
<keyword evidence="2" id="KW-1185">Reference proteome</keyword>
<accession>A0A2I0JNZ3</accession>
<dbReference type="EMBL" id="PGOL01001449">
    <property type="protein sequence ID" value="PKI58017.1"/>
    <property type="molecule type" value="Genomic_DNA"/>
</dbReference>
<reference evidence="1 2" key="1">
    <citation type="submission" date="2017-11" db="EMBL/GenBank/DDBJ databases">
        <title>De-novo sequencing of pomegranate (Punica granatum L.) genome.</title>
        <authorList>
            <person name="Akparov Z."/>
            <person name="Amiraslanov A."/>
            <person name="Hajiyeva S."/>
            <person name="Abbasov M."/>
            <person name="Kaur K."/>
            <person name="Hamwieh A."/>
            <person name="Solovyev V."/>
            <person name="Salamov A."/>
            <person name="Braich B."/>
            <person name="Kosarev P."/>
            <person name="Mahmoud A."/>
            <person name="Hajiyev E."/>
            <person name="Babayeva S."/>
            <person name="Izzatullayeva V."/>
            <person name="Mammadov A."/>
            <person name="Mammadov A."/>
            <person name="Sharifova S."/>
            <person name="Ojaghi J."/>
            <person name="Eynullazada K."/>
            <person name="Bayramov B."/>
            <person name="Abdulazimova A."/>
            <person name="Shahmuradov I."/>
        </authorList>
    </citation>
    <scope>NUCLEOTIDE SEQUENCE [LARGE SCALE GENOMIC DNA]</scope>
    <source>
        <strain evidence="2">cv. AG2017</strain>
        <tissue evidence="1">Leaf</tissue>
    </source>
</reference>
<dbReference type="AlphaFoldDB" id="A0A2I0JNZ3"/>
<gene>
    <name evidence="1" type="ORF">CRG98_021597</name>
</gene>
<dbReference type="Proteomes" id="UP000233551">
    <property type="component" value="Unassembled WGS sequence"/>
</dbReference>